<sequence>MLAITLDTQETNRIFESGLVFARDPPAFGFPASDTQPPNLSRILAKLRLKPTKHESGIFTLRLGNQTQIQRSRHPGMDTSFPQRRKRDPAPWMAPLFTMKQQPRFGAVGWISEAHPPSPPPPVDARSDPPYAGTFFICWGDETLNMIVTMKQQPGFVGRLRAARPDLRESLFHFPG</sequence>
<gene>
    <name evidence="2" type="ORF">BECKUNK1418G_GA0071005_12026</name>
    <name evidence="3" type="ORF">BECKUNK1418H_GA0071006_11976</name>
</gene>
<proteinExistence type="predicted"/>
<reference evidence="2" key="1">
    <citation type="submission" date="2019-02" db="EMBL/GenBank/DDBJ databases">
        <authorList>
            <person name="Gruber-Vodicka R. H."/>
            <person name="Seah K. B. B."/>
        </authorList>
    </citation>
    <scope>NUCLEOTIDE SEQUENCE</scope>
    <source>
        <strain evidence="3">BECK_BY19</strain>
        <strain evidence="2">BECK_BY8</strain>
    </source>
</reference>
<dbReference type="EMBL" id="CAADFZ010000202">
    <property type="protein sequence ID" value="VFK68149.1"/>
    <property type="molecule type" value="Genomic_DNA"/>
</dbReference>
<evidence type="ECO:0000313" key="2">
    <source>
        <dbReference type="EMBL" id="VFK68149.1"/>
    </source>
</evidence>
<evidence type="ECO:0000313" key="3">
    <source>
        <dbReference type="EMBL" id="VFK73405.1"/>
    </source>
</evidence>
<evidence type="ECO:0000256" key="1">
    <source>
        <dbReference type="SAM" id="MobiDB-lite"/>
    </source>
</evidence>
<feature type="region of interest" description="Disordered" evidence="1">
    <location>
        <begin position="70"/>
        <end position="89"/>
    </location>
</feature>
<name>A0A451AQ62_9GAMM</name>
<dbReference type="EMBL" id="CAADGD010000197">
    <property type="protein sequence ID" value="VFK73405.1"/>
    <property type="molecule type" value="Genomic_DNA"/>
</dbReference>
<organism evidence="2">
    <name type="scientific">Candidatus Kentrum sp. UNK</name>
    <dbReference type="NCBI Taxonomy" id="2126344"/>
    <lineage>
        <taxon>Bacteria</taxon>
        <taxon>Pseudomonadati</taxon>
        <taxon>Pseudomonadota</taxon>
        <taxon>Gammaproteobacteria</taxon>
        <taxon>Candidatus Kentrum</taxon>
    </lineage>
</organism>
<protein>
    <submittedName>
        <fullName evidence="2">Uncharacterized protein</fullName>
    </submittedName>
</protein>
<accession>A0A451AQ62</accession>
<dbReference type="AlphaFoldDB" id="A0A451AQ62"/>